<feature type="region of interest" description="Disordered" evidence="1">
    <location>
        <begin position="89"/>
        <end position="188"/>
    </location>
</feature>
<feature type="transmembrane region" description="Helical" evidence="2">
    <location>
        <begin position="330"/>
        <end position="347"/>
    </location>
</feature>
<proteinExistence type="predicted"/>
<feature type="transmembrane region" description="Helical" evidence="2">
    <location>
        <begin position="213"/>
        <end position="231"/>
    </location>
</feature>
<keyword evidence="4" id="KW-1185">Reference proteome</keyword>
<evidence type="ECO:0000256" key="1">
    <source>
        <dbReference type="SAM" id="MobiDB-lite"/>
    </source>
</evidence>
<gene>
    <name evidence="3" type="ORF">FJ693_18355</name>
</gene>
<feature type="compositionally biased region" description="Low complexity" evidence="1">
    <location>
        <begin position="165"/>
        <end position="182"/>
    </location>
</feature>
<feature type="compositionally biased region" description="Basic and acidic residues" evidence="1">
    <location>
        <begin position="143"/>
        <end position="156"/>
    </location>
</feature>
<dbReference type="EMBL" id="VJXR01000092">
    <property type="protein sequence ID" value="TRW43266.1"/>
    <property type="molecule type" value="Genomic_DNA"/>
</dbReference>
<keyword evidence="2" id="KW-0812">Transmembrane</keyword>
<feature type="compositionally biased region" description="Polar residues" evidence="1">
    <location>
        <begin position="112"/>
        <end position="127"/>
    </location>
</feature>
<feature type="region of interest" description="Disordered" evidence="1">
    <location>
        <begin position="1"/>
        <end position="57"/>
    </location>
</feature>
<protein>
    <submittedName>
        <fullName evidence="3">Uncharacterized protein</fullName>
    </submittedName>
</protein>
<evidence type="ECO:0000256" key="2">
    <source>
        <dbReference type="SAM" id="Phobius"/>
    </source>
</evidence>
<reference evidence="3 4" key="1">
    <citation type="submission" date="2019-07" db="EMBL/GenBank/DDBJ databases">
        <title>Georgenia wutianyii sp. nov. and Georgenia *** sp. nov. isolated from plateau pika (Ochotona curzoniae) in the Qinghai-Tibet plateau of China.</title>
        <authorList>
            <person name="Tian Z."/>
        </authorList>
    </citation>
    <scope>NUCLEOTIDE SEQUENCE [LARGE SCALE GENOMIC DNA]</scope>
    <source>
        <strain evidence="3 4">Z446</strain>
    </source>
</reference>
<dbReference type="RefSeq" id="WP_143419891.1">
    <property type="nucleotide sequence ID" value="NZ_VJXR01000092.1"/>
</dbReference>
<evidence type="ECO:0000313" key="4">
    <source>
        <dbReference type="Proteomes" id="UP000318693"/>
    </source>
</evidence>
<keyword evidence="2" id="KW-1133">Transmembrane helix</keyword>
<dbReference type="AlphaFoldDB" id="A0A552WKK4"/>
<accession>A0A552WKK4</accession>
<evidence type="ECO:0000313" key="3">
    <source>
        <dbReference type="EMBL" id="TRW43266.1"/>
    </source>
</evidence>
<keyword evidence="2" id="KW-0472">Membrane</keyword>
<comment type="caution">
    <text evidence="3">The sequence shown here is derived from an EMBL/GenBank/DDBJ whole genome shotgun (WGS) entry which is preliminary data.</text>
</comment>
<dbReference type="Proteomes" id="UP000318693">
    <property type="component" value="Unassembled WGS sequence"/>
</dbReference>
<feature type="transmembrane region" description="Helical" evidence="2">
    <location>
        <begin position="275"/>
        <end position="294"/>
    </location>
</feature>
<sequence length="376" mass="38416">MTTSSPARPDDADGTGPAEATSPADATGPADGLGDGTAAPTRRELLGGTDPDDLESTAVRRQRLLGLLDEPARADGVASESVARAGDLADTSSVADQPLTVPGSAAAGASATQTLTERAIASTTGRSTDAEQAEVEQPGVEQAEARADVERAEARAGRWNPVATGSAEPAPANGSPAGPAAPHLRARWLDDPDPADVALAGAEQARRRSRTAAHWWGLALSVVLAPIGWFLLTDAGARLASAPGALDPVGLAELTCGLLVTAVVILTARWSSPGVIVVGAVTFLAAALFLAFPVEAGDLLRPALDELHGRGNLADNLATHLVADLESGRLAASGLFLVLLGLVSHGARRQGRIEERTRRELARRDLPGGAARHGAR</sequence>
<feature type="transmembrane region" description="Helical" evidence="2">
    <location>
        <begin position="251"/>
        <end position="268"/>
    </location>
</feature>
<organism evidence="3 4">
    <name type="scientific">Georgenia yuyongxinii</name>
    <dbReference type="NCBI Taxonomy" id="2589797"/>
    <lineage>
        <taxon>Bacteria</taxon>
        <taxon>Bacillati</taxon>
        <taxon>Actinomycetota</taxon>
        <taxon>Actinomycetes</taxon>
        <taxon>Micrococcales</taxon>
        <taxon>Bogoriellaceae</taxon>
        <taxon>Georgenia</taxon>
    </lineage>
</organism>
<name>A0A552WKK4_9MICO</name>